<comment type="caution">
    <text evidence="10">The sequence shown here is derived from an EMBL/GenBank/DDBJ whole genome shotgun (WGS) entry which is preliminary data.</text>
</comment>
<reference evidence="10" key="1">
    <citation type="submission" date="2021-03" db="EMBL/GenBank/DDBJ databases">
        <authorList>
            <person name="Sun Q."/>
        </authorList>
    </citation>
    <scope>NUCLEOTIDE SEQUENCE</scope>
    <source>
        <strain evidence="10">CCM 8862</strain>
    </source>
</reference>
<evidence type="ECO:0000313" key="10">
    <source>
        <dbReference type="EMBL" id="MBN9645090.1"/>
    </source>
</evidence>
<name>A0A939E264_9CORY</name>
<evidence type="ECO:0000256" key="8">
    <source>
        <dbReference type="ARBA" id="ARBA00022909"/>
    </source>
</evidence>
<keyword evidence="7" id="KW-0067">ATP-binding</keyword>
<keyword evidence="6" id="KW-0418">Kinase</keyword>
<dbReference type="EMBL" id="JAFLEQ010000017">
    <property type="protein sequence ID" value="MBN9645090.1"/>
    <property type="molecule type" value="Genomic_DNA"/>
</dbReference>
<dbReference type="EC" id="2.7.6.3" evidence="3"/>
<dbReference type="GO" id="GO:0003848">
    <property type="term" value="F:2-amino-4-hydroxy-6-hydroxymethyldihydropteridine diphosphokinase activity"/>
    <property type="evidence" value="ECO:0007669"/>
    <property type="project" value="UniProtKB-EC"/>
</dbReference>
<dbReference type="InterPro" id="IPR035907">
    <property type="entry name" value="Hppk_sf"/>
</dbReference>
<evidence type="ECO:0000256" key="7">
    <source>
        <dbReference type="ARBA" id="ARBA00022840"/>
    </source>
</evidence>
<keyword evidence="8" id="KW-0289">Folate biosynthesis</keyword>
<dbReference type="Proteomes" id="UP000664332">
    <property type="component" value="Unassembled WGS sequence"/>
</dbReference>
<evidence type="ECO:0000256" key="2">
    <source>
        <dbReference type="ARBA" id="ARBA00005051"/>
    </source>
</evidence>
<dbReference type="PANTHER" id="PTHR43071">
    <property type="entry name" value="2-AMINO-4-HYDROXY-6-HYDROXYMETHYLDIHYDROPTERIDINE PYROPHOSPHOKINASE"/>
    <property type="match status" value="1"/>
</dbReference>
<dbReference type="InterPro" id="IPR000550">
    <property type="entry name" value="Hppk"/>
</dbReference>
<gene>
    <name evidence="10" type="primary">folK</name>
    <name evidence="10" type="ORF">JZY06_10795</name>
</gene>
<evidence type="ECO:0000256" key="5">
    <source>
        <dbReference type="ARBA" id="ARBA00022741"/>
    </source>
</evidence>
<keyword evidence="4 10" id="KW-0808">Transferase</keyword>
<keyword evidence="11" id="KW-1185">Reference proteome</keyword>
<evidence type="ECO:0000313" key="11">
    <source>
        <dbReference type="Proteomes" id="UP000664332"/>
    </source>
</evidence>
<dbReference type="PANTHER" id="PTHR43071:SF1">
    <property type="entry name" value="2-AMINO-4-HYDROXY-6-HYDROXYMETHYLDIHYDROPTERIDINE PYROPHOSPHOKINASE"/>
    <property type="match status" value="1"/>
</dbReference>
<dbReference type="PROSITE" id="PS00794">
    <property type="entry name" value="HPPK"/>
    <property type="match status" value="1"/>
</dbReference>
<evidence type="ECO:0000256" key="1">
    <source>
        <dbReference type="ARBA" id="ARBA00000198"/>
    </source>
</evidence>
<dbReference type="GO" id="GO:0046656">
    <property type="term" value="P:folic acid biosynthetic process"/>
    <property type="evidence" value="ECO:0007669"/>
    <property type="project" value="UniProtKB-KW"/>
</dbReference>
<evidence type="ECO:0000259" key="9">
    <source>
        <dbReference type="PROSITE" id="PS00794"/>
    </source>
</evidence>
<comment type="pathway">
    <text evidence="2">Cofactor biosynthesis; tetrahydrofolate biosynthesis; 2-amino-4-hydroxy-6-hydroxymethyl-7,8-dihydropteridine diphosphate from 7,8-dihydroneopterin triphosphate: step 4/4.</text>
</comment>
<dbReference type="NCBIfam" id="TIGR01498">
    <property type="entry name" value="folK"/>
    <property type="match status" value="1"/>
</dbReference>
<dbReference type="Gene3D" id="3.30.70.560">
    <property type="entry name" value="7,8-Dihydro-6-hydroxymethylpterin-pyrophosphokinase HPPK"/>
    <property type="match status" value="1"/>
</dbReference>
<proteinExistence type="predicted"/>
<organism evidence="10 11">
    <name type="scientific">Corynebacterium mendelii</name>
    <dbReference type="NCBI Taxonomy" id="2765362"/>
    <lineage>
        <taxon>Bacteria</taxon>
        <taxon>Bacillati</taxon>
        <taxon>Actinomycetota</taxon>
        <taxon>Actinomycetes</taxon>
        <taxon>Mycobacteriales</taxon>
        <taxon>Corynebacteriaceae</taxon>
        <taxon>Corynebacterium</taxon>
    </lineage>
</organism>
<keyword evidence="5" id="KW-0547">Nucleotide-binding</keyword>
<comment type="catalytic activity">
    <reaction evidence="1">
        <text>6-hydroxymethyl-7,8-dihydropterin + ATP = (7,8-dihydropterin-6-yl)methyl diphosphate + AMP + H(+)</text>
        <dbReference type="Rhea" id="RHEA:11412"/>
        <dbReference type="ChEBI" id="CHEBI:15378"/>
        <dbReference type="ChEBI" id="CHEBI:30616"/>
        <dbReference type="ChEBI" id="CHEBI:44841"/>
        <dbReference type="ChEBI" id="CHEBI:72950"/>
        <dbReference type="ChEBI" id="CHEBI:456215"/>
        <dbReference type="EC" id="2.7.6.3"/>
    </reaction>
</comment>
<accession>A0A939E264</accession>
<evidence type="ECO:0000256" key="4">
    <source>
        <dbReference type="ARBA" id="ARBA00022679"/>
    </source>
</evidence>
<feature type="domain" description="7,8-dihydro-6-hydroxymethylpterin-pyrophosphokinase" evidence="9">
    <location>
        <begin position="83"/>
        <end position="94"/>
    </location>
</feature>
<dbReference type="GO" id="GO:0005524">
    <property type="term" value="F:ATP binding"/>
    <property type="evidence" value="ECO:0007669"/>
    <property type="project" value="UniProtKB-KW"/>
</dbReference>
<dbReference type="Pfam" id="PF01288">
    <property type="entry name" value="HPPK"/>
    <property type="match status" value="1"/>
</dbReference>
<dbReference type="RefSeq" id="WP_207279568.1">
    <property type="nucleotide sequence ID" value="NZ_JAFLEQ010000017.1"/>
</dbReference>
<evidence type="ECO:0000256" key="6">
    <source>
        <dbReference type="ARBA" id="ARBA00022777"/>
    </source>
</evidence>
<sequence length="174" mass="19488">MRAVISIGSNMNDRLALMTGVYRHFYHDLVAVSSMWATPPWGGVEQDEYLNAILVVDTSLTPLQLLREGQALEDAAERKRTIRWGPRTLDVDIVQCTTPDGDSGQEEILSDDPVLTLPHPWATSRAFVLLPWLEAEPDAQLLGRTVREWVKELDPADIGQLRAVASFPPRETSR</sequence>
<protein>
    <recommendedName>
        <fullName evidence="3">2-amino-4-hydroxy-6-hydroxymethyldihydropteridine diphosphokinase</fullName>
        <ecNumber evidence="3">2.7.6.3</ecNumber>
    </recommendedName>
</protein>
<dbReference type="CDD" id="cd00483">
    <property type="entry name" value="HPPK"/>
    <property type="match status" value="1"/>
</dbReference>
<dbReference type="SUPFAM" id="SSF55083">
    <property type="entry name" value="6-hydroxymethyl-7,8-dihydropterin pyrophosphokinase, HPPK"/>
    <property type="match status" value="1"/>
</dbReference>
<evidence type="ECO:0000256" key="3">
    <source>
        <dbReference type="ARBA" id="ARBA00013253"/>
    </source>
</evidence>
<dbReference type="AlphaFoldDB" id="A0A939E264"/>
<dbReference type="GO" id="GO:0016301">
    <property type="term" value="F:kinase activity"/>
    <property type="evidence" value="ECO:0007669"/>
    <property type="project" value="UniProtKB-KW"/>
</dbReference>